<dbReference type="SUPFAM" id="SSF49493">
    <property type="entry name" value="HSP40/DnaJ peptide-binding domain"/>
    <property type="match status" value="2"/>
</dbReference>
<dbReference type="GO" id="GO:0031072">
    <property type="term" value="F:heat shock protein binding"/>
    <property type="evidence" value="ECO:0007669"/>
    <property type="project" value="InterPro"/>
</dbReference>
<dbReference type="PROSITE" id="PS00636">
    <property type="entry name" value="DNAJ_1"/>
    <property type="match status" value="1"/>
</dbReference>
<feature type="repeat" description="CXXCXGXG motif" evidence="13">
    <location>
        <begin position="216"/>
        <end position="223"/>
    </location>
</feature>
<feature type="zinc finger region" description="CR-type" evidence="14">
    <location>
        <begin position="146"/>
        <end position="228"/>
    </location>
</feature>
<evidence type="ECO:0000313" key="18">
    <source>
        <dbReference type="Proteomes" id="UP000094757"/>
    </source>
</evidence>
<dbReference type="Pfam" id="PF01556">
    <property type="entry name" value="DnaJ_C"/>
    <property type="match status" value="1"/>
</dbReference>
<dbReference type="AlphaFoldDB" id="A0A1B3WE63"/>
<comment type="subunit">
    <text evidence="2 13">Homodimer.</text>
</comment>
<dbReference type="PANTHER" id="PTHR43096">
    <property type="entry name" value="DNAJ HOMOLOG 1, MITOCHONDRIAL-RELATED"/>
    <property type="match status" value="1"/>
</dbReference>
<dbReference type="InterPro" id="IPR008971">
    <property type="entry name" value="HSP40/DnaJ_pept-bd"/>
</dbReference>
<dbReference type="InterPro" id="IPR018253">
    <property type="entry name" value="DnaJ_domain_CS"/>
</dbReference>
<dbReference type="GO" id="GO:0009408">
    <property type="term" value="P:response to heat"/>
    <property type="evidence" value="ECO:0007669"/>
    <property type="project" value="InterPro"/>
</dbReference>
<evidence type="ECO:0000256" key="14">
    <source>
        <dbReference type="PROSITE-ProRule" id="PRU00546"/>
    </source>
</evidence>
<dbReference type="InterPro" id="IPR001623">
    <property type="entry name" value="DnaJ_domain"/>
</dbReference>
<comment type="function">
    <text evidence="13">Participates actively in the response to hyperosmotic and heat shock by preventing the aggregation of stress-denatured proteins and by disaggregating proteins, also in an autonomous, DnaK-independent fashion. Unfolded proteins bind initially to DnaJ; upon interaction with the DnaJ-bound protein, DnaK hydrolyzes its bound ATP, resulting in the formation of a stable complex. GrpE releases ADP from DnaK; ATP binding to DnaK triggers the release of the substrate protein, thus completing the reaction cycle. Several rounds of ATP-dependent interactions between DnaJ, DnaK and GrpE are required for fully efficient folding. Also involved, together with DnaK and GrpE, in the DNA replication of plasmids through activation of initiation proteins.</text>
</comment>
<dbReference type="PRINTS" id="PR00625">
    <property type="entry name" value="JDOMAIN"/>
</dbReference>
<dbReference type="NCBIfam" id="NF008035">
    <property type="entry name" value="PRK10767.1"/>
    <property type="match status" value="1"/>
</dbReference>
<dbReference type="Gene3D" id="1.10.287.110">
    <property type="entry name" value="DnaJ domain"/>
    <property type="match status" value="1"/>
</dbReference>
<organism evidence="17 18">
    <name type="scientific">Dialister pneumosintes</name>
    <dbReference type="NCBI Taxonomy" id="39950"/>
    <lineage>
        <taxon>Bacteria</taxon>
        <taxon>Bacillati</taxon>
        <taxon>Bacillota</taxon>
        <taxon>Negativicutes</taxon>
        <taxon>Veillonellales</taxon>
        <taxon>Veillonellaceae</taxon>
        <taxon>Dialister</taxon>
    </lineage>
</organism>
<evidence type="ECO:0000259" key="16">
    <source>
        <dbReference type="PROSITE" id="PS51188"/>
    </source>
</evidence>
<dbReference type="Pfam" id="PF00684">
    <property type="entry name" value="DnaJ_CXXCXGXG"/>
    <property type="match status" value="1"/>
</dbReference>
<dbReference type="SUPFAM" id="SSF46565">
    <property type="entry name" value="Chaperone J-domain"/>
    <property type="match status" value="1"/>
</dbReference>
<keyword evidence="10 13" id="KW-0143">Chaperone</keyword>
<dbReference type="RefSeq" id="WP_069177107.1">
    <property type="nucleotide sequence ID" value="NZ_CP017037.1"/>
</dbReference>
<feature type="binding site" evidence="13">
    <location>
        <position position="219"/>
    </location>
    <ligand>
        <name>Zn(2+)</name>
        <dbReference type="ChEBI" id="CHEBI:29105"/>
        <label>1</label>
    </ligand>
</feature>
<feature type="domain" description="CR-type" evidence="16">
    <location>
        <begin position="146"/>
        <end position="228"/>
    </location>
</feature>
<feature type="repeat" description="CXXCXGXG motif" evidence="13">
    <location>
        <begin position="159"/>
        <end position="166"/>
    </location>
</feature>
<proteinExistence type="inferred from homology"/>
<feature type="binding site" evidence="13">
    <location>
        <position position="176"/>
    </location>
    <ligand>
        <name>Zn(2+)</name>
        <dbReference type="ChEBI" id="CHEBI:29105"/>
        <label>2</label>
    </ligand>
</feature>
<dbReference type="Pfam" id="PF00226">
    <property type="entry name" value="DnaJ"/>
    <property type="match status" value="1"/>
</dbReference>
<evidence type="ECO:0000256" key="6">
    <source>
        <dbReference type="ARBA" id="ARBA00022737"/>
    </source>
</evidence>
<dbReference type="InterPro" id="IPR002939">
    <property type="entry name" value="DnaJ_C"/>
</dbReference>
<comment type="similarity">
    <text evidence="11 13">Belongs to the DnaJ family.</text>
</comment>
<dbReference type="InterPro" id="IPR012724">
    <property type="entry name" value="DnaJ"/>
</dbReference>
<feature type="binding site" evidence="13">
    <location>
        <position position="159"/>
    </location>
    <ligand>
        <name>Zn(2+)</name>
        <dbReference type="ChEBI" id="CHEBI:29105"/>
        <label>1</label>
    </ligand>
</feature>
<keyword evidence="9 13" id="KW-0346">Stress response</keyword>
<dbReference type="FunFam" id="2.60.260.20:FF:000004">
    <property type="entry name" value="Molecular chaperone DnaJ"/>
    <property type="match status" value="1"/>
</dbReference>
<evidence type="ECO:0000256" key="12">
    <source>
        <dbReference type="ARBA" id="ARBA00067609"/>
    </source>
</evidence>
<dbReference type="InterPro" id="IPR001305">
    <property type="entry name" value="HSP_DnaJ_Cys-rich_dom"/>
</dbReference>
<feature type="repeat" description="CXXCXGXG motif" evidence="13">
    <location>
        <begin position="176"/>
        <end position="183"/>
    </location>
</feature>
<comment type="subcellular location">
    <subcellularLocation>
        <location evidence="1 13">Cytoplasm</location>
    </subcellularLocation>
</comment>
<dbReference type="GO" id="GO:0008270">
    <property type="term" value="F:zinc ion binding"/>
    <property type="evidence" value="ECO:0007669"/>
    <property type="project" value="UniProtKB-UniRule"/>
</dbReference>
<keyword evidence="7 13" id="KW-0863">Zinc-finger</keyword>
<name>A0A1B3WE63_9FIRM</name>
<keyword evidence="5 13" id="KW-0479">Metal-binding</keyword>
<keyword evidence="4 13" id="KW-0235">DNA replication</keyword>
<dbReference type="KEGG" id="dpn:BCB69_04225"/>
<dbReference type="PROSITE" id="PS51188">
    <property type="entry name" value="ZF_CR"/>
    <property type="match status" value="1"/>
</dbReference>
<dbReference type="SMART" id="SM00271">
    <property type="entry name" value="DnaJ"/>
    <property type="match status" value="1"/>
</dbReference>
<evidence type="ECO:0000256" key="13">
    <source>
        <dbReference type="HAMAP-Rule" id="MF_01152"/>
    </source>
</evidence>
<feature type="domain" description="J" evidence="15">
    <location>
        <begin position="5"/>
        <end position="71"/>
    </location>
</feature>
<keyword evidence="6 13" id="KW-0677">Repeat</keyword>
<feature type="binding site" evidence="13">
    <location>
        <position position="202"/>
    </location>
    <ligand>
        <name>Zn(2+)</name>
        <dbReference type="ChEBI" id="CHEBI:29105"/>
        <label>2</label>
    </ligand>
</feature>
<dbReference type="CDD" id="cd06257">
    <property type="entry name" value="DnaJ"/>
    <property type="match status" value="1"/>
</dbReference>
<dbReference type="Gene3D" id="2.60.260.20">
    <property type="entry name" value="Urease metallochaperone UreE, N-terminal domain"/>
    <property type="match status" value="2"/>
</dbReference>
<evidence type="ECO:0000256" key="2">
    <source>
        <dbReference type="ARBA" id="ARBA00011738"/>
    </source>
</evidence>
<evidence type="ECO:0000256" key="11">
    <source>
        <dbReference type="ARBA" id="ARBA00061004"/>
    </source>
</evidence>
<keyword evidence="8 13" id="KW-0862">Zinc</keyword>
<feature type="binding site" evidence="13">
    <location>
        <position position="205"/>
    </location>
    <ligand>
        <name>Zn(2+)</name>
        <dbReference type="ChEBI" id="CHEBI:29105"/>
        <label>2</label>
    </ligand>
</feature>
<feature type="binding site" evidence="13">
    <location>
        <position position="162"/>
    </location>
    <ligand>
        <name>Zn(2+)</name>
        <dbReference type="ChEBI" id="CHEBI:29105"/>
        <label>1</label>
    </ligand>
</feature>
<keyword evidence="3 13" id="KW-0963">Cytoplasm</keyword>
<dbReference type="GO" id="GO:0042026">
    <property type="term" value="P:protein refolding"/>
    <property type="evidence" value="ECO:0007669"/>
    <property type="project" value="TreeGrafter"/>
</dbReference>
<dbReference type="PROSITE" id="PS50076">
    <property type="entry name" value="DNAJ_2"/>
    <property type="match status" value="1"/>
</dbReference>
<dbReference type="PANTHER" id="PTHR43096:SF52">
    <property type="entry name" value="DNAJ HOMOLOG 1, MITOCHONDRIAL-RELATED"/>
    <property type="match status" value="1"/>
</dbReference>
<evidence type="ECO:0000256" key="8">
    <source>
        <dbReference type="ARBA" id="ARBA00022833"/>
    </source>
</evidence>
<dbReference type="EMBL" id="CP017037">
    <property type="protein sequence ID" value="AOH39237.1"/>
    <property type="molecule type" value="Genomic_DNA"/>
</dbReference>
<comment type="cofactor">
    <cofactor evidence="13">
        <name>Zn(2+)</name>
        <dbReference type="ChEBI" id="CHEBI:29105"/>
    </cofactor>
    <text evidence="13">Binds 2 Zn(2+) ions per monomer.</text>
</comment>
<dbReference type="GO" id="GO:0006260">
    <property type="term" value="P:DNA replication"/>
    <property type="evidence" value="ECO:0007669"/>
    <property type="project" value="UniProtKB-KW"/>
</dbReference>
<sequence>MSNQDYYQILGVDRSASEAEIKRAYRKKARQYHPDLNKDDPKAAEEKFKDVNEAYQTLSDADKRAQYDQLGHDAYQQASKGGAGSGAGGFSGFGGFGQGGFGGFSGGFEDIFDMFTGGGRQRRNGSQQGADLRYDMEITLREAAKGITKKFSVTKKDTCDHCHGNGAEPGSQVDTCPDCHGTGQQRVVRNSPFGQMVNVIPCQRCSGKGKIINNHCHACHGSGIIRRNKTIEINIPAGADTGVRMRVAGEGEPGINGGPKGDLYVYIFVKNDSEFERDGDDLYRRVDISFATAALGSVIKVNTLEGQVELKIPAGTQNGTKFRIRGEGIPHIQSSRKGDLYVVTHVVVPKKLNKEEKEALVKFADVSGENIQQYKGKESFLDKLIDKLKG</sequence>
<dbReference type="InterPro" id="IPR036869">
    <property type="entry name" value="J_dom_sf"/>
</dbReference>
<protein>
    <recommendedName>
        <fullName evidence="12 13">Chaperone protein DnaJ</fullName>
    </recommendedName>
</protein>
<dbReference type="GO" id="GO:0005524">
    <property type="term" value="F:ATP binding"/>
    <property type="evidence" value="ECO:0007669"/>
    <property type="project" value="InterPro"/>
</dbReference>
<dbReference type="Gene3D" id="2.10.230.10">
    <property type="entry name" value="Heat shock protein DnaJ, cysteine-rich domain"/>
    <property type="match status" value="1"/>
</dbReference>
<evidence type="ECO:0000256" key="7">
    <source>
        <dbReference type="ARBA" id="ARBA00022771"/>
    </source>
</evidence>
<dbReference type="HAMAP" id="MF_01152">
    <property type="entry name" value="DnaJ"/>
    <property type="match status" value="1"/>
</dbReference>
<dbReference type="STRING" id="39950.BCB69_04225"/>
<feature type="binding site" evidence="13">
    <location>
        <position position="179"/>
    </location>
    <ligand>
        <name>Zn(2+)</name>
        <dbReference type="ChEBI" id="CHEBI:29105"/>
        <label>2</label>
    </ligand>
</feature>
<accession>A0A1B3WE63</accession>
<evidence type="ECO:0000256" key="3">
    <source>
        <dbReference type="ARBA" id="ARBA00022490"/>
    </source>
</evidence>
<reference evidence="18" key="1">
    <citation type="submission" date="2016-08" db="EMBL/GenBank/DDBJ databases">
        <authorList>
            <person name="Holder M.E."/>
            <person name="Ajami N.J."/>
            <person name="Petrosino J.F."/>
        </authorList>
    </citation>
    <scope>NUCLEOTIDE SEQUENCE [LARGE SCALE GENOMIC DNA]</scope>
    <source>
        <strain evidence="18">F0677</strain>
    </source>
</reference>
<dbReference type="CDD" id="cd10747">
    <property type="entry name" value="DnaJ_C"/>
    <property type="match status" value="1"/>
</dbReference>
<dbReference type="SUPFAM" id="SSF57938">
    <property type="entry name" value="DnaJ/Hsp40 cysteine-rich domain"/>
    <property type="match status" value="1"/>
</dbReference>
<evidence type="ECO:0000313" key="17">
    <source>
        <dbReference type="EMBL" id="AOH39237.1"/>
    </source>
</evidence>
<feature type="repeat" description="CXXCXGXG motif" evidence="13">
    <location>
        <begin position="202"/>
        <end position="209"/>
    </location>
</feature>
<dbReference type="GO" id="GO:0051082">
    <property type="term" value="F:unfolded protein binding"/>
    <property type="evidence" value="ECO:0007669"/>
    <property type="project" value="UniProtKB-UniRule"/>
</dbReference>
<comment type="domain">
    <text evidence="13">The J domain is necessary and sufficient to stimulate DnaK ATPase activity. Zinc center 1 plays an important role in the autonomous, DnaK-independent chaperone activity of DnaJ. Zinc center 2 is essential for interaction with DnaK and for DnaJ activity.</text>
</comment>
<feature type="binding site" evidence="13">
    <location>
        <position position="216"/>
    </location>
    <ligand>
        <name>Zn(2+)</name>
        <dbReference type="ChEBI" id="CHEBI:29105"/>
        <label>1</label>
    </ligand>
</feature>
<dbReference type="Proteomes" id="UP000094757">
    <property type="component" value="Chromosome"/>
</dbReference>
<evidence type="ECO:0000256" key="9">
    <source>
        <dbReference type="ARBA" id="ARBA00023016"/>
    </source>
</evidence>
<evidence type="ECO:0000256" key="1">
    <source>
        <dbReference type="ARBA" id="ARBA00004496"/>
    </source>
</evidence>
<evidence type="ECO:0000256" key="4">
    <source>
        <dbReference type="ARBA" id="ARBA00022705"/>
    </source>
</evidence>
<dbReference type="CDD" id="cd10719">
    <property type="entry name" value="DnaJ_zf"/>
    <property type="match status" value="1"/>
</dbReference>
<dbReference type="NCBIfam" id="TIGR02349">
    <property type="entry name" value="DnaJ_bact"/>
    <property type="match status" value="1"/>
</dbReference>
<evidence type="ECO:0000256" key="10">
    <source>
        <dbReference type="ARBA" id="ARBA00023186"/>
    </source>
</evidence>
<dbReference type="FunFam" id="2.10.230.10:FF:000002">
    <property type="entry name" value="Molecular chaperone DnaJ"/>
    <property type="match status" value="1"/>
</dbReference>
<evidence type="ECO:0000256" key="5">
    <source>
        <dbReference type="ARBA" id="ARBA00022723"/>
    </source>
</evidence>
<evidence type="ECO:0000259" key="15">
    <source>
        <dbReference type="PROSITE" id="PS50076"/>
    </source>
</evidence>
<gene>
    <name evidence="13" type="primary">dnaJ</name>
    <name evidence="17" type="ORF">BCB69_04225</name>
</gene>
<dbReference type="InterPro" id="IPR036410">
    <property type="entry name" value="HSP_DnaJ_Cys-rich_dom_sf"/>
</dbReference>
<dbReference type="GO" id="GO:0005737">
    <property type="term" value="C:cytoplasm"/>
    <property type="evidence" value="ECO:0007669"/>
    <property type="project" value="UniProtKB-SubCell"/>
</dbReference>